<dbReference type="InterPro" id="IPR032710">
    <property type="entry name" value="NTF2-like_dom_sf"/>
</dbReference>
<comment type="caution">
    <text evidence="2">The sequence shown here is derived from an EMBL/GenBank/DDBJ whole genome shotgun (WGS) entry which is preliminary data.</text>
</comment>
<dbReference type="PATRIC" id="fig|683150.5.peg.4490"/>
<evidence type="ECO:0000313" key="3">
    <source>
        <dbReference type="Proteomes" id="UP000011189"/>
    </source>
</evidence>
<accession>L8TIW8</accession>
<evidence type="ECO:0000313" key="2">
    <source>
        <dbReference type="EMBL" id="ELT42667.1"/>
    </source>
</evidence>
<dbReference type="Pfam" id="PF13577">
    <property type="entry name" value="SnoaL_4"/>
    <property type="match status" value="1"/>
</dbReference>
<proteinExistence type="predicted"/>
<name>L8TIW8_9MICC</name>
<evidence type="ECO:0000259" key="1">
    <source>
        <dbReference type="Pfam" id="PF13577"/>
    </source>
</evidence>
<dbReference type="Gene3D" id="3.10.450.50">
    <property type="match status" value="1"/>
</dbReference>
<dbReference type="EMBL" id="AOFD01000096">
    <property type="protein sequence ID" value="ELT42667.1"/>
    <property type="molecule type" value="Genomic_DNA"/>
</dbReference>
<organism evidence="2 3">
    <name type="scientific">Arthrobacter nitrophenolicus</name>
    <dbReference type="NCBI Taxonomy" id="683150"/>
    <lineage>
        <taxon>Bacteria</taxon>
        <taxon>Bacillati</taxon>
        <taxon>Actinomycetota</taxon>
        <taxon>Actinomycetes</taxon>
        <taxon>Micrococcales</taxon>
        <taxon>Micrococcaceae</taxon>
        <taxon>Arthrobacter</taxon>
    </lineage>
</organism>
<dbReference type="Proteomes" id="UP000011189">
    <property type="component" value="Unassembled WGS sequence"/>
</dbReference>
<sequence>MDPITRLEAIEGIKLVKARYFRATDTKDYDLLRSVFADDVVFDARGVVTDPVSGFNLAPGTDEVIRGVDNVISSNRAALVDIVSVHHASVPEIEITGPTSGSGIWPMVDLLLFKEGSPFKEIVGYGFYHDTYERIDGQWKIKTVRQERTRLDFIPW</sequence>
<reference evidence="3" key="1">
    <citation type="journal article" date="2013" name="Genome Announc.">
        <title>Draft Genome Sequence of the 2-Chloro-4-Nitrophenol-Degrading Bacterium Arthrobacter sp. Strain SJCon.</title>
        <authorList>
            <person name="Vikram S."/>
            <person name="Kumar S."/>
            <person name="Vaidya B."/>
            <person name="Pinnaka A.K."/>
            <person name="Raghava G.P."/>
        </authorList>
    </citation>
    <scope>NUCLEOTIDE SEQUENCE [LARGE SCALE GENOMIC DNA]</scope>
    <source>
        <strain evidence="3">SJCon</strain>
    </source>
</reference>
<gene>
    <name evidence="2" type="ORF">G205_23047</name>
</gene>
<dbReference type="SUPFAM" id="SSF54427">
    <property type="entry name" value="NTF2-like"/>
    <property type="match status" value="1"/>
</dbReference>
<keyword evidence="3" id="KW-1185">Reference proteome</keyword>
<protein>
    <recommendedName>
        <fullName evidence="1">SnoaL-like domain-containing protein</fullName>
    </recommendedName>
</protein>
<dbReference type="InterPro" id="IPR037401">
    <property type="entry name" value="SnoaL-like"/>
</dbReference>
<feature type="domain" description="SnoaL-like" evidence="1">
    <location>
        <begin position="6"/>
        <end position="144"/>
    </location>
</feature>
<dbReference type="AlphaFoldDB" id="L8TIW8"/>